<dbReference type="PANTHER" id="PTHR32024">
    <property type="entry name" value="TRK SYSTEM POTASSIUM UPTAKE PROTEIN TRKG-RELATED"/>
    <property type="match status" value="1"/>
</dbReference>
<name>A0A3B0RN36_9ZZZZ</name>
<feature type="transmembrane region" description="Helical" evidence="10">
    <location>
        <begin position="301"/>
        <end position="320"/>
    </location>
</feature>
<keyword evidence="5 10" id="KW-0812">Transmembrane</keyword>
<evidence type="ECO:0000256" key="5">
    <source>
        <dbReference type="ARBA" id="ARBA00022692"/>
    </source>
</evidence>
<evidence type="ECO:0000256" key="8">
    <source>
        <dbReference type="ARBA" id="ARBA00023065"/>
    </source>
</evidence>
<feature type="transmembrane region" description="Helical" evidence="10">
    <location>
        <begin position="71"/>
        <end position="92"/>
    </location>
</feature>
<evidence type="ECO:0000256" key="6">
    <source>
        <dbReference type="ARBA" id="ARBA00022958"/>
    </source>
</evidence>
<feature type="transmembrane region" description="Helical" evidence="10">
    <location>
        <begin position="7"/>
        <end position="28"/>
    </location>
</feature>
<feature type="transmembrane region" description="Helical" evidence="10">
    <location>
        <begin position="453"/>
        <end position="476"/>
    </location>
</feature>
<comment type="subcellular location">
    <subcellularLocation>
        <location evidence="1">Cell membrane</location>
        <topology evidence="1">Multi-pass membrane protein</topology>
    </subcellularLocation>
</comment>
<evidence type="ECO:0000256" key="10">
    <source>
        <dbReference type="SAM" id="Phobius"/>
    </source>
</evidence>
<feature type="transmembrane region" description="Helical" evidence="10">
    <location>
        <begin position="326"/>
        <end position="346"/>
    </location>
</feature>
<dbReference type="InterPro" id="IPR003445">
    <property type="entry name" value="Cat_transpt"/>
</dbReference>
<dbReference type="GO" id="GO:0015379">
    <property type="term" value="F:potassium:chloride symporter activity"/>
    <property type="evidence" value="ECO:0007669"/>
    <property type="project" value="InterPro"/>
</dbReference>
<sequence length="483" mass="52452">MVDLLRPILLINGLFLLILGVGMLFPALVDVAVDNPDWQVFAICAGFVMFVGGMLFLTNRGDAEELSIQQAFILTVSTWVIIPIFAALPFVYSDLALSYTDAFFEAMSGLSTTGSTVITGLDGAPPGILLWRALLQWFGGVGIIIMAVIILPFLRVGGMQLFKIGAFNTAEKVLPRAAQLGMAISLLYVGLTIICAVALWAAGMSLFEAVCHAFTTIATGGYSTSDGSVGHFDSALIDYIIVLFMIIGSMPFILYLKMVQGHSLIFWRDSQVRWFLALLLVLISILSLWRWGNGEQAMTEILRYTIFNVVSILTGTGFATADYTTWGSLAVVFFFFIMFIGGCAGSTSCGIKIFRFQVLVSMVVANFRHLLRPSGIFIPRYNGMPIGDDVLGSVISYFFLFLTCFLILTFALSLTGLDFVTAISGAGSAISNVGPALGHIIGPTGTFQSLPDAAKWFLTVGMLMGRLELFAVLILFSPQFWRA</sequence>
<accession>A0A3B0RN36</accession>
<keyword evidence="6" id="KW-0630">Potassium</keyword>
<feature type="transmembrane region" description="Helical" evidence="10">
    <location>
        <begin position="134"/>
        <end position="156"/>
    </location>
</feature>
<proteinExistence type="predicted"/>
<dbReference type="PANTHER" id="PTHR32024:SF3">
    <property type="entry name" value="TRK SYSTEM POTASSIUM UPTAKE PROTEIN"/>
    <property type="match status" value="1"/>
</dbReference>
<evidence type="ECO:0000256" key="7">
    <source>
        <dbReference type="ARBA" id="ARBA00022989"/>
    </source>
</evidence>
<feature type="transmembrane region" description="Helical" evidence="10">
    <location>
        <begin position="391"/>
        <end position="412"/>
    </location>
</feature>
<evidence type="ECO:0000256" key="9">
    <source>
        <dbReference type="ARBA" id="ARBA00023136"/>
    </source>
</evidence>
<evidence type="ECO:0000256" key="2">
    <source>
        <dbReference type="ARBA" id="ARBA00022448"/>
    </source>
</evidence>
<dbReference type="InterPro" id="IPR004772">
    <property type="entry name" value="TrkH"/>
</dbReference>
<dbReference type="EMBL" id="UOED01000079">
    <property type="protein sequence ID" value="VAV92861.1"/>
    <property type="molecule type" value="Genomic_DNA"/>
</dbReference>
<protein>
    <submittedName>
        <fullName evidence="11">Trk potassium uptake system protein TrkH</fullName>
    </submittedName>
</protein>
<feature type="transmembrane region" description="Helical" evidence="10">
    <location>
        <begin position="40"/>
        <end position="59"/>
    </location>
</feature>
<dbReference type="AlphaFoldDB" id="A0A3B0RN36"/>
<keyword evidence="2" id="KW-0813">Transport</keyword>
<keyword evidence="7 10" id="KW-1133">Transmembrane helix</keyword>
<feature type="transmembrane region" description="Helical" evidence="10">
    <location>
        <begin position="419"/>
        <end position="441"/>
    </location>
</feature>
<dbReference type="PIRSF" id="PIRSF006247">
    <property type="entry name" value="TrkH"/>
    <property type="match status" value="1"/>
</dbReference>
<gene>
    <name evidence="11" type="ORF">MNBD_ALPHA02-631</name>
</gene>
<organism evidence="11">
    <name type="scientific">hydrothermal vent metagenome</name>
    <dbReference type="NCBI Taxonomy" id="652676"/>
    <lineage>
        <taxon>unclassified sequences</taxon>
        <taxon>metagenomes</taxon>
        <taxon>ecological metagenomes</taxon>
    </lineage>
</organism>
<evidence type="ECO:0000313" key="11">
    <source>
        <dbReference type="EMBL" id="VAV92861.1"/>
    </source>
</evidence>
<feature type="transmembrane region" description="Helical" evidence="10">
    <location>
        <begin position="177"/>
        <end position="200"/>
    </location>
</feature>
<evidence type="ECO:0000256" key="4">
    <source>
        <dbReference type="ARBA" id="ARBA00022538"/>
    </source>
</evidence>
<evidence type="ECO:0000256" key="3">
    <source>
        <dbReference type="ARBA" id="ARBA00022475"/>
    </source>
</evidence>
<evidence type="ECO:0000256" key="1">
    <source>
        <dbReference type="ARBA" id="ARBA00004651"/>
    </source>
</evidence>
<feature type="transmembrane region" description="Helical" evidence="10">
    <location>
        <begin position="236"/>
        <end position="256"/>
    </location>
</feature>
<keyword evidence="3" id="KW-1003">Cell membrane</keyword>
<dbReference type="GO" id="GO:0005886">
    <property type="term" value="C:plasma membrane"/>
    <property type="evidence" value="ECO:0007669"/>
    <property type="project" value="UniProtKB-SubCell"/>
</dbReference>
<feature type="transmembrane region" description="Helical" evidence="10">
    <location>
        <begin position="271"/>
        <end position="289"/>
    </location>
</feature>
<keyword evidence="9 10" id="KW-0472">Membrane</keyword>
<keyword evidence="8" id="KW-0406">Ion transport</keyword>
<dbReference type="Pfam" id="PF02386">
    <property type="entry name" value="TrkH"/>
    <property type="match status" value="1"/>
</dbReference>
<reference evidence="11" key="1">
    <citation type="submission" date="2018-06" db="EMBL/GenBank/DDBJ databases">
        <authorList>
            <person name="Zhirakovskaya E."/>
        </authorList>
    </citation>
    <scope>NUCLEOTIDE SEQUENCE</scope>
</reference>
<keyword evidence="4" id="KW-0633">Potassium transport</keyword>